<dbReference type="Proteomes" id="UP001231649">
    <property type="component" value="Chromosome 23"/>
</dbReference>
<accession>A0ACC2Q7F7</accession>
<gene>
    <name evidence="1" type="ORF">PYW08_008978</name>
</gene>
<reference evidence="1" key="1">
    <citation type="submission" date="2023-03" db="EMBL/GenBank/DDBJ databases">
        <title>Chromosome-level genomes of two armyworms, Mythimna separata and Mythimna loreyi, provide insights into the biosynthesis and reception of sex pheromones.</title>
        <authorList>
            <person name="Zhao H."/>
        </authorList>
    </citation>
    <scope>NUCLEOTIDE SEQUENCE</scope>
    <source>
        <strain evidence="1">BeijingLab</strain>
    </source>
</reference>
<proteinExistence type="predicted"/>
<organism evidence="1 2">
    <name type="scientific">Mythimna loreyi</name>
    <dbReference type="NCBI Taxonomy" id="667449"/>
    <lineage>
        <taxon>Eukaryota</taxon>
        <taxon>Metazoa</taxon>
        <taxon>Ecdysozoa</taxon>
        <taxon>Arthropoda</taxon>
        <taxon>Hexapoda</taxon>
        <taxon>Insecta</taxon>
        <taxon>Pterygota</taxon>
        <taxon>Neoptera</taxon>
        <taxon>Endopterygota</taxon>
        <taxon>Lepidoptera</taxon>
        <taxon>Glossata</taxon>
        <taxon>Ditrysia</taxon>
        <taxon>Noctuoidea</taxon>
        <taxon>Noctuidae</taxon>
        <taxon>Noctuinae</taxon>
        <taxon>Hadenini</taxon>
        <taxon>Mythimna</taxon>
    </lineage>
</organism>
<protein>
    <submittedName>
        <fullName evidence="1">Uncharacterized protein</fullName>
    </submittedName>
</protein>
<comment type="caution">
    <text evidence="1">The sequence shown here is derived from an EMBL/GenBank/DDBJ whole genome shotgun (WGS) entry which is preliminary data.</text>
</comment>
<evidence type="ECO:0000313" key="1">
    <source>
        <dbReference type="EMBL" id="KAJ8710463.1"/>
    </source>
</evidence>
<dbReference type="EMBL" id="CM056799">
    <property type="protein sequence ID" value="KAJ8710463.1"/>
    <property type="molecule type" value="Genomic_DNA"/>
</dbReference>
<keyword evidence="2" id="KW-1185">Reference proteome</keyword>
<evidence type="ECO:0000313" key="2">
    <source>
        <dbReference type="Proteomes" id="UP001231649"/>
    </source>
</evidence>
<sequence length="158" mass="17206">MEAITGLVLILLSSVGARNIPGHTDYPSESDGQSSYKKTPLATIFPVEELVQSVAYVADLPLNTNNEQFENVEDHDSGIMDLDNDIIENMDVHESTSYKEKKIGKPNKEDKADGVVRPVEVNNNQKGDKVFGFRVALVGGCPKGTVRVGIECMVEVKG</sequence>
<name>A0ACC2Q7F7_9NEOP</name>